<dbReference type="GO" id="GO:0048738">
    <property type="term" value="P:cardiac muscle tissue development"/>
    <property type="evidence" value="ECO:0007669"/>
    <property type="project" value="TreeGrafter"/>
</dbReference>
<dbReference type="AlphaFoldDB" id="A0A3B3Q9X0"/>
<accession>A0A3B3Q9X0</accession>
<evidence type="ECO:0000256" key="2">
    <source>
        <dbReference type="ARBA" id="ARBA00023319"/>
    </source>
</evidence>
<dbReference type="STRING" id="1676925.ENSPKIP00000002415"/>
<dbReference type="InterPro" id="IPR003961">
    <property type="entry name" value="FN3_dom"/>
</dbReference>
<dbReference type="CDD" id="cd00063">
    <property type="entry name" value="FN3"/>
    <property type="match status" value="9"/>
</dbReference>
<feature type="domain" description="Fibronectin type-III" evidence="3">
    <location>
        <begin position="338"/>
        <end position="424"/>
    </location>
</feature>
<dbReference type="Ensembl" id="ENSPKIT00000026359.1">
    <property type="protein sequence ID" value="ENSPKIP00000002415.1"/>
    <property type="gene ID" value="ENSPKIG00000020314.1"/>
</dbReference>
<keyword evidence="1" id="KW-0677">Repeat</keyword>
<feature type="domain" description="Fibronectin type-III" evidence="3">
    <location>
        <begin position="431"/>
        <end position="527"/>
    </location>
</feature>
<keyword evidence="2" id="KW-0393">Immunoglobulin domain</keyword>
<dbReference type="SMART" id="SM00060">
    <property type="entry name" value="FN3"/>
    <property type="match status" value="9"/>
</dbReference>
<dbReference type="Gene3D" id="2.60.40.10">
    <property type="entry name" value="Immunoglobulins"/>
    <property type="match status" value="10"/>
</dbReference>
<evidence type="ECO:0000256" key="1">
    <source>
        <dbReference type="ARBA" id="ARBA00022737"/>
    </source>
</evidence>
<feature type="domain" description="Fibronectin type-III" evidence="3">
    <location>
        <begin position="530"/>
        <end position="626"/>
    </location>
</feature>
<dbReference type="PANTHER" id="PTHR14340">
    <property type="entry name" value="MICROFIBRIL-ASSOCIATED GLYCOPROTEIN 3"/>
    <property type="match status" value="1"/>
</dbReference>
<dbReference type="GeneTree" id="ENSGT01150000286978"/>
<organism evidence="4 5">
    <name type="scientific">Paramormyrops kingsleyae</name>
    <dbReference type="NCBI Taxonomy" id="1676925"/>
    <lineage>
        <taxon>Eukaryota</taxon>
        <taxon>Metazoa</taxon>
        <taxon>Chordata</taxon>
        <taxon>Craniata</taxon>
        <taxon>Vertebrata</taxon>
        <taxon>Euteleostomi</taxon>
        <taxon>Actinopterygii</taxon>
        <taxon>Neopterygii</taxon>
        <taxon>Teleostei</taxon>
        <taxon>Osteoglossocephala</taxon>
        <taxon>Osteoglossomorpha</taxon>
        <taxon>Osteoglossiformes</taxon>
        <taxon>Mormyridae</taxon>
        <taxon>Paramormyrops</taxon>
    </lineage>
</organism>
<evidence type="ECO:0000313" key="5">
    <source>
        <dbReference type="Proteomes" id="UP000261540"/>
    </source>
</evidence>
<dbReference type="Proteomes" id="UP000261540">
    <property type="component" value="Unplaced"/>
</dbReference>
<dbReference type="FunFam" id="2.60.40.10:FF:000003">
    <property type="entry name" value="Titin isoform E"/>
    <property type="match status" value="1"/>
</dbReference>
<feature type="domain" description="Fibronectin type-III" evidence="3">
    <location>
        <begin position="813"/>
        <end position="908"/>
    </location>
</feature>
<evidence type="ECO:0000259" key="3">
    <source>
        <dbReference type="PROSITE" id="PS50853"/>
    </source>
</evidence>
<dbReference type="FunFam" id="2.60.40.10:FF:000011">
    <property type="entry name" value="Titin b"/>
    <property type="match status" value="2"/>
</dbReference>
<dbReference type="FunFam" id="2.60.40.10:FF:000034">
    <property type="entry name" value="Titin isoform A"/>
    <property type="match status" value="3"/>
</dbReference>
<dbReference type="FunFam" id="2.60.40.10:FF:000012">
    <property type="entry name" value="titin isoform X1"/>
    <property type="match status" value="1"/>
</dbReference>
<dbReference type="PANTHER" id="PTHR14340:SF13">
    <property type="entry name" value="TITIN"/>
    <property type="match status" value="1"/>
</dbReference>
<dbReference type="InterPro" id="IPR036179">
    <property type="entry name" value="Ig-like_dom_sf"/>
</dbReference>
<reference evidence="4" key="1">
    <citation type="submission" date="2025-08" db="UniProtKB">
        <authorList>
            <consortium name="Ensembl"/>
        </authorList>
    </citation>
    <scope>IDENTIFICATION</scope>
</reference>
<reference evidence="4" key="2">
    <citation type="submission" date="2025-09" db="UniProtKB">
        <authorList>
            <consortium name="Ensembl"/>
        </authorList>
    </citation>
    <scope>IDENTIFICATION</scope>
</reference>
<dbReference type="PROSITE" id="PS50853">
    <property type="entry name" value="FN3"/>
    <property type="match status" value="9"/>
</dbReference>
<dbReference type="FunFam" id="2.60.40.10:FF:000073">
    <property type="entry name" value="titin isoform X1"/>
    <property type="match status" value="2"/>
</dbReference>
<proteinExistence type="predicted"/>
<dbReference type="InterPro" id="IPR036116">
    <property type="entry name" value="FN3_sf"/>
</dbReference>
<feature type="domain" description="Fibronectin type-III" evidence="3">
    <location>
        <begin position="914"/>
        <end position="1010"/>
    </location>
</feature>
<dbReference type="Pfam" id="PF07679">
    <property type="entry name" value="I-set"/>
    <property type="match status" value="1"/>
</dbReference>
<name>A0A3B3Q9X0_9TELE</name>
<feature type="domain" description="Fibronectin type-III" evidence="3">
    <location>
        <begin position="143"/>
        <end position="238"/>
    </location>
</feature>
<dbReference type="InterPro" id="IPR013783">
    <property type="entry name" value="Ig-like_fold"/>
</dbReference>
<keyword evidence="5" id="KW-1185">Reference proteome</keyword>
<feature type="domain" description="Fibronectin type-III" evidence="3">
    <location>
        <begin position="43"/>
        <end position="137"/>
    </location>
</feature>
<dbReference type="InterPro" id="IPR013098">
    <property type="entry name" value="Ig_I-set"/>
</dbReference>
<dbReference type="GO" id="GO:0008307">
    <property type="term" value="F:structural constituent of muscle"/>
    <property type="evidence" value="ECO:0007669"/>
    <property type="project" value="TreeGrafter"/>
</dbReference>
<feature type="domain" description="Fibronectin type-III" evidence="3">
    <location>
        <begin position="713"/>
        <end position="807"/>
    </location>
</feature>
<protein>
    <recommendedName>
        <fullName evidence="3">Fibronectin type-III domain-containing protein</fullName>
    </recommendedName>
</protein>
<dbReference type="Pfam" id="PF00041">
    <property type="entry name" value="fn3"/>
    <property type="match status" value="9"/>
</dbReference>
<dbReference type="PRINTS" id="PR00014">
    <property type="entry name" value="FNTYPEIII"/>
</dbReference>
<dbReference type="SUPFAM" id="SSF49265">
    <property type="entry name" value="Fibronectin type III"/>
    <property type="match status" value="5"/>
</dbReference>
<dbReference type="SUPFAM" id="SSF48726">
    <property type="entry name" value="Immunoglobulin"/>
    <property type="match status" value="2"/>
</dbReference>
<sequence length="1039" mass="114239">MSTLLCISECTRNDSGQYAVTGKNILGTLTEIITVKVHDIPGPPKGPIHYDRISNESITISWDPPENDGGVPINNYIVEFRDTTSTSWSVLSTTIIRTVFKAERLTPRAEYQFRVKAKNRYGVGPPITSESVVAAYPFKVPGPPGTPQVIGFTKDTMTISWNEPVNDGGSEVIGYHIERKERNSILWQKVSSALIVGNIFKSIGLEAGIAYEFRVAAENIAGVGKPSKPSEPSLALDPVDPPGTPVAINISKNFVNIKWTKPNYDGGFKITGYTVEKKDLPNGRWIKVNYSNIQETTFTVSGLTEGASYEFRVLARNSAGAVSSPSEPSDPIGVEVVSITKDSMVVIWSAPDNDGGSSITGYVIEKHDKEGIRWTKCNKHTVTELSFKVKGLFEGHNYEFRVSAENDAGVGKSSSPSIYYMAIDPVFRPGPPNSPKVTNISRTSVFLSWEKPIYDGGCDIQGYIIEACEATSEEWKMCTLPTGIKQTQYEVEKLKENQNYKFRVFAINKVGVGECSKISEGYVACDPCDPPGTPEPIIVNKNAITIQWAKPEYDGGSIITGYIVEKRDLPDGRWMKANFTNVTETQFTVSGLTEDSKYDFRVIAKNAAGTISKPSYNTGPITARDEVEPPRLSLDPEYSQAVVVSAGSTFKLDADVYGKPTPTVQWFKEDKGIENTLRCEIKRTDLRTILTVANVAGTKIFTFYVKVLDSPGPCGGMLNVSAVTSETCTLSWLPPEHDGNSNISHYIIERRETSRLAWTVVASKCDVTSFKVNNLLEGNEYIFRVMAVNSYGVGEPLESSPVTIKNPFLLPGSPQSVEVTNIAKDSMTVFWSSPESDGGSEITGYIIEKKDKTGIRWTKCNRQTITDLSFRVTGLTEDHEYEFRISAENMAGLGEPSLPTSYYKACNPKFKPGPPTHVHVTDTTKNSVSLAWGKPIYDGGCVIQGYIVEICKADEEEWIMCTPATGLPFNKLDITKLTENKEYKIQVCAINKLGIGEPAAIPGTVKVQDKIEPPGLTIDSELRKGIIVLCIVYFLYVQV</sequence>
<feature type="domain" description="Fibronectin type-III" evidence="3">
    <location>
        <begin position="241"/>
        <end position="337"/>
    </location>
</feature>
<evidence type="ECO:0000313" key="4">
    <source>
        <dbReference type="Ensembl" id="ENSPKIP00000002415.1"/>
    </source>
</evidence>
<dbReference type="GO" id="GO:0031430">
    <property type="term" value="C:M band"/>
    <property type="evidence" value="ECO:0007669"/>
    <property type="project" value="TreeGrafter"/>
</dbReference>
<dbReference type="GO" id="GO:0045214">
    <property type="term" value="P:sarcomere organization"/>
    <property type="evidence" value="ECO:0007669"/>
    <property type="project" value="TreeGrafter"/>
</dbReference>